<organism evidence="1 2">
    <name type="scientific">Cylicostephanus goldi</name>
    <name type="common">Nematode worm</name>
    <dbReference type="NCBI Taxonomy" id="71465"/>
    <lineage>
        <taxon>Eukaryota</taxon>
        <taxon>Metazoa</taxon>
        <taxon>Ecdysozoa</taxon>
        <taxon>Nematoda</taxon>
        <taxon>Chromadorea</taxon>
        <taxon>Rhabditida</taxon>
        <taxon>Rhabditina</taxon>
        <taxon>Rhabditomorpha</taxon>
        <taxon>Strongyloidea</taxon>
        <taxon>Strongylidae</taxon>
        <taxon>Cylicostephanus</taxon>
    </lineage>
</organism>
<protein>
    <submittedName>
        <fullName evidence="1">Uncharacterized protein</fullName>
    </submittedName>
</protein>
<keyword evidence="2" id="KW-1185">Reference proteome</keyword>
<name>A0A3P7MFK0_CYLGO</name>
<evidence type="ECO:0000313" key="1">
    <source>
        <dbReference type="EMBL" id="VDN25110.1"/>
    </source>
</evidence>
<evidence type="ECO:0000313" key="2">
    <source>
        <dbReference type="Proteomes" id="UP000271889"/>
    </source>
</evidence>
<dbReference type="EMBL" id="UYRV01109336">
    <property type="protein sequence ID" value="VDN25110.1"/>
    <property type="molecule type" value="Genomic_DNA"/>
</dbReference>
<dbReference type="Proteomes" id="UP000271889">
    <property type="component" value="Unassembled WGS sequence"/>
</dbReference>
<sequence length="50" mass="5514">MSITSYICWISGQRCSSTPRNSSISRHNTIRTDCSHETGNLLICAKILGT</sequence>
<accession>A0A3P7MFK0</accession>
<reference evidence="1 2" key="1">
    <citation type="submission" date="2018-11" db="EMBL/GenBank/DDBJ databases">
        <authorList>
            <consortium name="Pathogen Informatics"/>
        </authorList>
    </citation>
    <scope>NUCLEOTIDE SEQUENCE [LARGE SCALE GENOMIC DNA]</scope>
</reference>
<proteinExistence type="predicted"/>
<gene>
    <name evidence="1" type="ORF">CGOC_LOCUS10005</name>
</gene>
<dbReference type="AlphaFoldDB" id="A0A3P7MFK0"/>